<accession>A0ABW6W6G5</accession>
<dbReference type="Pfam" id="PF00583">
    <property type="entry name" value="Acetyltransf_1"/>
    <property type="match status" value="1"/>
</dbReference>
<dbReference type="Gene3D" id="3.40.630.30">
    <property type="match status" value="1"/>
</dbReference>
<name>A0ABW6W6G5_9ACTN</name>
<dbReference type="Proteomes" id="UP001602245">
    <property type="component" value="Unassembled WGS sequence"/>
</dbReference>
<dbReference type="InterPro" id="IPR050680">
    <property type="entry name" value="YpeA/RimI_acetyltransf"/>
</dbReference>
<reference evidence="4 5" key="1">
    <citation type="submission" date="2024-10" db="EMBL/GenBank/DDBJ databases">
        <title>The Natural Products Discovery Center: Release of the First 8490 Sequenced Strains for Exploring Actinobacteria Biosynthetic Diversity.</title>
        <authorList>
            <person name="Kalkreuter E."/>
            <person name="Kautsar S.A."/>
            <person name="Yang D."/>
            <person name="Bader C.D."/>
            <person name="Teijaro C.N."/>
            <person name="Fluegel L."/>
            <person name="Davis C.M."/>
            <person name="Simpson J.R."/>
            <person name="Lauterbach L."/>
            <person name="Steele A.D."/>
            <person name="Gui C."/>
            <person name="Meng S."/>
            <person name="Li G."/>
            <person name="Viehrig K."/>
            <person name="Ye F."/>
            <person name="Su P."/>
            <person name="Kiefer A.F."/>
            <person name="Nichols A."/>
            <person name="Cepeda A.J."/>
            <person name="Yan W."/>
            <person name="Fan B."/>
            <person name="Jiang Y."/>
            <person name="Adhikari A."/>
            <person name="Zheng C.-J."/>
            <person name="Schuster L."/>
            <person name="Cowan T.M."/>
            <person name="Smanski M.J."/>
            <person name="Chevrette M.G."/>
            <person name="De Carvalho L.P.S."/>
            <person name="Shen B."/>
        </authorList>
    </citation>
    <scope>NUCLEOTIDE SEQUENCE [LARGE SCALE GENOMIC DNA]</scope>
    <source>
        <strain evidence="4 5">NPDC000087</strain>
    </source>
</reference>
<dbReference type="RefSeq" id="WP_020508943.1">
    <property type="nucleotide sequence ID" value="NZ_JBIAZU010000001.1"/>
</dbReference>
<dbReference type="InterPro" id="IPR016181">
    <property type="entry name" value="Acyl_CoA_acyltransferase"/>
</dbReference>
<feature type="domain" description="N-acetyltransferase" evidence="3">
    <location>
        <begin position="102"/>
        <end position="249"/>
    </location>
</feature>
<dbReference type="InterPro" id="IPR000182">
    <property type="entry name" value="GNAT_dom"/>
</dbReference>
<dbReference type="PROSITE" id="PS51186">
    <property type="entry name" value="GNAT"/>
    <property type="match status" value="1"/>
</dbReference>
<sequence>MTTRDLARRTAADLSALLAADSRAGHAWQQRMWQIVACLCADASDEEALRTARVRFEGLYAAGRDFGDFHLWRTDPQERAAVNERLAALTGRLRDLLHMPPVTLRRARHADAGRVAAIWLAGWRDGHLGNVPDELVAARTPETFRSRAEARVADTTVAEVGGVVGGFIMVARDEVEQVYVDAAFRGDGVADSLLAEAERLVAADGHPAAWLAVVPGNARARRFYERAGWVDDGGFDYVAASVPVPCRRYVKQLKP</sequence>
<evidence type="ECO:0000313" key="5">
    <source>
        <dbReference type="Proteomes" id="UP001602245"/>
    </source>
</evidence>
<evidence type="ECO:0000256" key="1">
    <source>
        <dbReference type="ARBA" id="ARBA00022679"/>
    </source>
</evidence>
<gene>
    <name evidence="4" type="ORF">ACFY35_04090</name>
</gene>
<dbReference type="SUPFAM" id="SSF55729">
    <property type="entry name" value="Acyl-CoA N-acyltransferases (Nat)"/>
    <property type="match status" value="1"/>
</dbReference>
<dbReference type="PANTHER" id="PTHR43420">
    <property type="entry name" value="ACETYLTRANSFERASE"/>
    <property type="match status" value="1"/>
</dbReference>
<evidence type="ECO:0000313" key="4">
    <source>
        <dbReference type="EMBL" id="MFF5288593.1"/>
    </source>
</evidence>
<evidence type="ECO:0000256" key="2">
    <source>
        <dbReference type="ARBA" id="ARBA00023315"/>
    </source>
</evidence>
<evidence type="ECO:0000259" key="3">
    <source>
        <dbReference type="PROSITE" id="PS51186"/>
    </source>
</evidence>
<keyword evidence="2" id="KW-0012">Acyltransferase</keyword>
<keyword evidence="1" id="KW-0808">Transferase</keyword>
<comment type="caution">
    <text evidence="4">The sequence shown here is derived from an EMBL/GenBank/DDBJ whole genome shotgun (WGS) entry which is preliminary data.</text>
</comment>
<dbReference type="EMBL" id="JBIAZU010000001">
    <property type="protein sequence ID" value="MFF5288593.1"/>
    <property type="molecule type" value="Genomic_DNA"/>
</dbReference>
<organism evidence="4 5">
    <name type="scientific">Paractinoplanes globisporus</name>
    <dbReference type="NCBI Taxonomy" id="113565"/>
    <lineage>
        <taxon>Bacteria</taxon>
        <taxon>Bacillati</taxon>
        <taxon>Actinomycetota</taxon>
        <taxon>Actinomycetes</taxon>
        <taxon>Micromonosporales</taxon>
        <taxon>Micromonosporaceae</taxon>
        <taxon>Paractinoplanes</taxon>
    </lineage>
</organism>
<protein>
    <submittedName>
        <fullName evidence="4">GNAT family N-acetyltransferase</fullName>
    </submittedName>
</protein>
<proteinExistence type="predicted"/>
<keyword evidence="5" id="KW-1185">Reference proteome</keyword>